<dbReference type="RefSeq" id="WP_183775331.1">
    <property type="nucleotide sequence ID" value="NZ_JACHFW010000011.1"/>
</dbReference>
<name>A0A7W8HCZ9_9FIRM</name>
<gene>
    <name evidence="1" type="ORF">HNP82_002553</name>
</gene>
<accession>A0A7W8HCZ9</accession>
<keyword evidence="2" id="KW-1185">Reference proteome</keyword>
<evidence type="ECO:0000313" key="2">
    <source>
        <dbReference type="Proteomes" id="UP000543642"/>
    </source>
</evidence>
<comment type="caution">
    <text evidence="1">The sequence shown here is derived from an EMBL/GenBank/DDBJ whole genome shotgun (WGS) entry which is preliminary data.</text>
</comment>
<sequence length="85" mass="9715">MAIGLLDTLADRLDVFISDLRLWCTLPAFGIMLEMDNHLYPISEWNRALAYLSGRPCAFSNVPEAKKYILSLIKEVELDGERNRT</sequence>
<organism evidence="1 2">
    <name type="scientific">Catenibacillus scindens</name>
    <dbReference type="NCBI Taxonomy" id="673271"/>
    <lineage>
        <taxon>Bacteria</taxon>
        <taxon>Bacillati</taxon>
        <taxon>Bacillota</taxon>
        <taxon>Clostridia</taxon>
        <taxon>Lachnospirales</taxon>
        <taxon>Lachnospiraceae</taxon>
        <taxon>Catenibacillus</taxon>
    </lineage>
</organism>
<dbReference type="EMBL" id="JACHFW010000011">
    <property type="protein sequence ID" value="MBB5265407.1"/>
    <property type="molecule type" value="Genomic_DNA"/>
</dbReference>
<dbReference type="AlphaFoldDB" id="A0A7W8HCZ9"/>
<proteinExistence type="predicted"/>
<reference evidence="1 2" key="1">
    <citation type="submission" date="2020-08" db="EMBL/GenBank/DDBJ databases">
        <title>Genomic Encyclopedia of Type Strains, Phase IV (KMG-IV): sequencing the most valuable type-strain genomes for metagenomic binning, comparative biology and taxonomic classification.</title>
        <authorList>
            <person name="Goeker M."/>
        </authorList>
    </citation>
    <scope>NUCLEOTIDE SEQUENCE [LARGE SCALE GENOMIC DNA]</scope>
    <source>
        <strain evidence="1 2">DSM 106146</strain>
    </source>
</reference>
<protein>
    <submittedName>
        <fullName evidence="1">Uncharacterized protein</fullName>
    </submittedName>
</protein>
<evidence type="ECO:0000313" key="1">
    <source>
        <dbReference type="EMBL" id="MBB5265407.1"/>
    </source>
</evidence>
<dbReference type="Proteomes" id="UP000543642">
    <property type="component" value="Unassembled WGS sequence"/>
</dbReference>